<keyword evidence="1" id="KW-0812">Transmembrane</keyword>
<evidence type="ECO:0000313" key="2">
    <source>
        <dbReference type="EMBL" id="CAK6976285.1"/>
    </source>
</evidence>
<dbReference type="Gene3D" id="2.60.40.10">
    <property type="entry name" value="Immunoglobulins"/>
    <property type="match status" value="1"/>
</dbReference>
<keyword evidence="1" id="KW-1133">Transmembrane helix</keyword>
<keyword evidence="3" id="KW-1185">Reference proteome</keyword>
<accession>A0AAV1PYS7</accession>
<evidence type="ECO:0000256" key="1">
    <source>
        <dbReference type="SAM" id="Phobius"/>
    </source>
</evidence>
<dbReference type="EMBL" id="CAWUFR010000343">
    <property type="protein sequence ID" value="CAK6976285.1"/>
    <property type="molecule type" value="Genomic_DNA"/>
</dbReference>
<evidence type="ECO:0000313" key="3">
    <source>
        <dbReference type="Proteomes" id="UP001314229"/>
    </source>
</evidence>
<comment type="caution">
    <text evidence="2">The sequence shown here is derived from an EMBL/GenBank/DDBJ whole genome shotgun (WGS) entry which is preliminary data.</text>
</comment>
<dbReference type="InterPro" id="IPR013783">
    <property type="entry name" value="Ig-like_fold"/>
</dbReference>
<gene>
    <name evidence="2" type="ORF">FSCOSCO3_A030156</name>
</gene>
<protein>
    <submittedName>
        <fullName evidence="2">Uncharacterized protein LOC122995085 isoform X1</fullName>
    </submittedName>
</protein>
<proteinExistence type="predicted"/>
<name>A0AAV1PYS7_SCOSC</name>
<keyword evidence="1" id="KW-0472">Membrane</keyword>
<organism evidence="2 3">
    <name type="scientific">Scomber scombrus</name>
    <name type="common">Atlantic mackerel</name>
    <name type="synonym">Scomber vernalis</name>
    <dbReference type="NCBI Taxonomy" id="13677"/>
    <lineage>
        <taxon>Eukaryota</taxon>
        <taxon>Metazoa</taxon>
        <taxon>Chordata</taxon>
        <taxon>Craniata</taxon>
        <taxon>Vertebrata</taxon>
        <taxon>Euteleostomi</taxon>
        <taxon>Actinopterygii</taxon>
        <taxon>Neopterygii</taxon>
        <taxon>Teleostei</taxon>
        <taxon>Neoteleostei</taxon>
        <taxon>Acanthomorphata</taxon>
        <taxon>Pelagiaria</taxon>
        <taxon>Scombriformes</taxon>
        <taxon>Scombridae</taxon>
        <taxon>Scomber</taxon>
    </lineage>
</organism>
<sequence length="312" mass="34836">MKKTLHYCKCALKTMISIYMIITSATSTALAKGFMECNLSEPTGAHQCFGAVGQPLIFNLPNTANTEIMVTKDDKYLIFKRDKNKRVTYNESGDFTNQTFKLNNATKRHSGNYQMEEHGLNGTLLKKVKVHLEIQSTKEKKAPVSEPAVSQTCLSPEQMEVSCSSEGDEVQFVLSLDGHLLMQTRTFSQSQRNWTVDTQSLTTGKQDKANISIVSISLYGQLTGNLTCRVWNNVSRDEKVIHLKSCKDCVSCFPVVTVAVISSVVTLLLHVALCVGLKHLQKKTTTITVNEDNPDKEIVYSEVRVMKNTRKT</sequence>
<dbReference type="Proteomes" id="UP001314229">
    <property type="component" value="Unassembled WGS sequence"/>
</dbReference>
<dbReference type="AlphaFoldDB" id="A0AAV1PYS7"/>
<feature type="transmembrane region" description="Helical" evidence="1">
    <location>
        <begin position="253"/>
        <end position="277"/>
    </location>
</feature>
<reference evidence="2 3" key="1">
    <citation type="submission" date="2024-01" db="EMBL/GenBank/DDBJ databases">
        <authorList>
            <person name="Alioto T."/>
            <person name="Alioto T."/>
            <person name="Gomez Garrido J."/>
        </authorList>
    </citation>
    <scope>NUCLEOTIDE SEQUENCE [LARGE SCALE GENOMIC DNA]</scope>
</reference>